<keyword evidence="2" id="KW-0143">Chaperone</keyword>
<dbReference type="SUPFAM" id="SSF47144">
    <property type="entry name" value="HSC20 (HSCB), C-terminal oligomerisation domain"/>
    <property type="match status" value="1"/>
</dbReference>
<organism evidence="5 6">
    <name type="scientific">Coemansia aciculifera</name>
    <dbReference type="NCBI Taxonomy" id="417176"/>
    <lineage>
        <taxon>Eukaryota</taxon>
        <taxon>Fungi</taxon>
        <taxon>Fungi incertae sedis</taxon>
        <taxon>Zoopagomycota</taxon>
        <taxon>Kickxellomycotina</taxon>
        <taxon>Kickxellomycetes</taxon>
        <taxon>Kickxellales</taxon>
        <taxon>Kickxellaceae</taxon>
        <taxon>Coemansia</taxon>
    </lineage>
</organism>
<dbReference type="GO" id="GO:0051259">
    <property type="term" value="P:protein complex oligomerization"/>
    <property type="evidence" value="ECO:0007669"/>
    <property type="project" value="InterPro"/>
</dbReference>
<dbReference type="InterPro" id="IPR036386">
    <property type="entry name" value="HscB_C_sf"/>
</dbReference>
<dbReference type="GO" id="GO:0051087">
    <property type="term" value="F:protein-folding chaperone binding"/>
    <property type="evidence" value="ECO:0007669"/>
    <property type="project" value="InterPro"/>
</dbReference>
<dbReference type="EMBL" id="JANBUY010000092">
    <property type="protein sequence ID" value="KAJ2864304.1"/>
    <property type="molecule type" value="Genomic_DNA"/>
</dbReference>
<evidence type="ECO:0000256" key="3">
    <source>
        <dbReference type="SAM" id="MobiDB-lite"/>
    </source>
</evidence>
<evidence type="ECO:0000313" key="5">
    <source>
        <dbReference type="EMBL" id="KAJ2864304.1"/>
    </source>
</evidence>
<dbReference type="GO" id="GO:0001671">
    <property type="term" value="F:ATPase activator activity"/>
    <property type="evidence" value="ECO:0007669"/>
    <property type="project" value="InterPro"/>
</dbReference>
<evidence type="ECO:0000313" key="6">
    <source>
        <dbReference type="Proteomes" id="UP001140074"/>
    </source>
</evidence>
<accession>A0A9W8IR95</accession>
<dbReference type="NCBIfam" id="TIGR00714">
    <property type="entry name" value="hscB"/>
    <property type="match status" value="1"/>
</dbReference>
<protein>
    <submittedName>
        <fullName evidence="5">Molecular chaperone</fullName>
    </submittedName>
</protein>
<dbReference type="SUPFAM" id="SSF46565">
    <property type="entry name" value="Chaperone J-domain"/>
    <property type="match status" value="1"/>
</dbReference>
<dbReference type="InterPro" id="IPR036869">
    <property type="entry name" value="J_dom_sf"/>
</dbReference>
<proteinExistence type="inferred from homology"/>
<dbReference type="PANTHER" id="PTHR14021">
    <property type="entry name" value="IRON-SULFUR CLUSTER CO-CHAPERONE PROTEIN HSCB"/>
    <property type="match status" value="1"/>
</dbReference>
<comment type="similarity">
    <text evidence="1">Belongs to the HscB family.</text>
</comment>
<reference evidence="5" key="1">
    <citation type="submission" date="2022-07" db="EMBL/GenBank/DDBJ databases">
        <title>Phylogenomic reconstructions and comparative analyses of Kickxellomycotina fungi.</title>
        <authorList>
            <person name="Reynolds N.K."/>
            <person name="Stajich J.E."/>
            <person name="Barry K."/>
            <person name="Grigoriev I.V."/>
            <person name="Crous P."/>
            <person name="Smith M.E."/>
        </authorList>
    </citation>
    <scope>NUCLEOTIDE SEQUENCE</scope>
    <source>
        <strain evidence="5">RSA 476</strain>
    </source>
</reference>
<keyword evidence="6" id="KW-1185">Reference proteome</keyword>
<feature type="region of interest" description="Disordered" evidence="3">
    <location>
        <begin position="74"/>
        <end position="93"/>
    </location>
</feature>
<dbReference type="InterPro" id="IPR004640">
    <property type="entry name" value="HscB"/>
</dbReference>
<dbReference type="PROSITE" id="PS50076">
    <property type="entry name" value="DNAJ_2"/>
    <property type="match status" value="1"/>
</dbReference>
<evidence type="ECO:0000259" key="4">
    <source>
        <dbReference type="PROSITE" id="PS50076"/>
    </source>
</evidence>
<dbReference type="Proteomes" id="UP001140074">
    <property type="component" value="Unassembled WGS sequence"/>
</dbReference>
<dbReference type="Gene3D" id="1.20.1280.20">
    <property type="entry name" value="HscB, C-terminal domain"/>
    <property type="match status" value="1"/>
</dbReference>
<feature type="domain" description="J" evidence="4">
    <location>
        <begin position="125"/>
        <end position="199"/>
    </location>
</feature>
<evidence type="ECO:0000256" key="1">
    <source>
        <dbReference type="ARBA" id="ARBA00010476"/>
    </source>
</evidence>
<dbReference type="PANTHER" id="PTHR14021:SF15">
    <property type="entry name" value="IRON-SULFUR CLUSTER CO-CHAPERONE PROTEIN HSCB"/>
    <property type="match status" value="1"/>
</dbReference>
<comment type="caution">
    <text evidence="5">The sequence shown here is derived from an EMBL/GenBank/DDBJ whole genome shotgun (WGS) entry which is preliminary data.</text>
</comment>
<evidence type="ECO:0000256" key="2">
    <source>
        <dbReference type="ARBA" id="ARBA00023186"/>
    </source>
</evidence>
<dbReference type="AlphaFoldDB" id="A0A9W8IR95"/>
<dbReference type="GO" id="GO:0005739">
    <property type="term" value="C:mitochondrion"/>
    <property type="evidence" value="ECO:0007669"/>
    <property type="project" value="TreeGrafter"/>
</dbReference>
<dbReference type="Pfam" id="PF07743">
    <property type="entry name" value="HSCB_C"/>
    <property type="match status" value="1"/>
</dbReference>
<name>A0A9W8IR95_9FUNG</name>
<dbReference type="GO" id="GO:0044571">
    <property type="term" value="P:[2Fe-2S] cluster assembly"/>
    <property type="evidence" value="ECO:0007669"/>
    <property type="project" value="InterPro"/>
</dbReference>
<dbReference type="Gene3D" id="1.10.287.110">
    <property type="entry name" value="DnaJ domain"/>
    <property type="match status" value="1"/>
</dbReference>
<gene>
    <name evidence="5" type="primary">JAC1</name>
    <name evidence="5" type="ORF">GGH94_003026</name>
</gene>
<sequence>MHARKLYRSVRTAATHATAGSSQRWSCRFARVPRLELRHATESTFHSSTAHSWRQGAFRAAGPTIEAQMQVRQRHNHPSPAVGAQPQTPGRGKTCWRCQRESARTALLCDNERCRAIQPVGKGVTYFDLFSDDGQLSFDVDTVGLRRRFLKLQQTVHPDSFSQKEDMERKLAEAQSSWINHAYATLKDPLRRARYLLKLQGREIDEKDQITDPELLMEIMESREEIEMAKTESQVADIRRRNELKVAGVVDGLSQAFARGDLVRARDLTHHLQYLRRISQTVHSWEPSSA</sequence>
<dbReference type="InterPro" id="IPR001623">
    <property type="entry name" value="DnaJ_domain"/>
</dbReference>
<dbReference type="InterPro" id="IPR009073">
    <property type="entry name" value="HscB_oligo_C"/>
</dbReference>